<dbReference type="EMBL" id="AEQP01000010">
    <property type="protein sequence ID" value="EFV94688.1"/>
    <property type="molecule type" value="Genomic_DNA"/>
</dbReference>
<dbReference type="eggNOG" id="COG5464">
    <property type="taxonomic scope" value="Bacteria"/>
</dbReference>
<dbReference type="PANTHER" id="PTHR35586:SF1">
    <property type="entry name" value="SLL1691 PROTEIN"/>
    <property type="match status" value="1"/>
</dbReference>
<reference evidence="2 3" key="1">
    <citation type="submission" date="2010-12" db="EMBL/GenBank/DDBJ databases">
        <authorList>
            <person name="Muzny D."/>
            <person name="Qin X."/>
            <person name="Deng J."/>
            <person name="Jiang H."/>
            <person name="Liu Y."/>
            <person name="Qu J."/>
            <person name="Song X.-Z."/>
            <person name="Zhang L."/>
            <person name="Thornton R."/>
            <person name="Coyle M."/>
            <person name="Francisco L."/>
            <person name="Jackson L."/>
            <person name="Javaid M."/>
            <person name="Korchina V."/>
            <person name="Kovar C."/>
            <person name="Mata R."/>
            <person name="Mathew T."/>
            <person name="Ngo R."/>
            <person name="Nguyen L."/>
            <person name="Nguyen N."/>
            <person name="Okwuonu G."/>
            <person name="Ongeri F."/>
            <person name="Pham C."/>
            <person name="Simmons D."/>
            <person name="Wilczek-Boney K."/>
            <person name="Hale W."/>
            <person name="Jakkamsetti A."/>
            <person name="Pham P."/>
            <person name="Ruth R."/>
            <person name="San Lucas F."/>
            <person name="Warren J."/>
            <person name="Zhang J."/>
            <person name="Zhao Z."/>
            <person name="Zhou C."/>
            <person name="Zhu D."/>
            <person name="Lee S."/>
            <person name="Bess C."/>
            <person name="Blankenburg K."/>
            <person name="Forbes L."/>
            <person name="Fu Q."/>
            <person name="Gubbala S."/>
            <person name="Hirani K."/>
            <person name="Jayaseelan J.C."/>
            <person name="Lara F."/>
            <person name="Munidasa M."/>
            <person name="Palculict T."/>
            <person name="Patil S."/>
            <person name="Pu L.-L."/>
            <person name="Saada N."/>
            <person name="Tang L."/>
            <person name="Weissenberger G."/>
            <person name="Zhu Y."/>
            <person name="Hemphill L."/>
            <person name="Shang Y."/>
            <person name="Youmans B."/>
            <person name="Ayvaz T."/>
            <person name="Ross M."/>
            <person name="Santibanez J."/>
            <person name="Aqrawi P."/>
            <person name="Gross S."/>
            <person name="Joshi V."/>
            <person name="Fowler G."/>
            <person name="Nazareth L."/>
            <person name="Reid J."/>
            <person name="Worley K."/>
            <person name="Petrosino J."/>
            <person name="Highlander S."/>
            <person name="Gibbs R."/>
        </authorList>
    </citation>
    <scope>NUCLEOTIDE SEQUENCE [LARGE SCALE GENOMIC DNA]</scope>
    <source>
        <strain evidence="2 3">ATCC 51599</strain>
    </source>
</reference>
<dbReference type="STRING" id="887898.HMPREF0551_1435"/>
<protein>
    <recommendedName>
        <fullName evidence="1">DUF4351 domain-containing protein</fullName>
    </recommendedName>
</protein>
<comment type="caution">
    <text evidence="2">The sequence shown here is derived from an EMBL/GenBank/DDBJ whole genome shotgun (WGS) entry which is preliminary data.</text>
</comment>
<sequence length="310" mass="35477">MSTSHDQNFKNLILDYPREALAFFAAEVAAHLGPDVLITPIRQELPKDRLSDRFFELDVPLKVTWPDGRREAIIFLLEEESDAHRFSIYRMAVYCAQVAETCETDRVVPVVIFLRGQACSRTRLRLGSEGRIFMHFTPLVCELGRLHARDYFDSDNIVTRITLPCMRHKSLLERVDACGKATQGLLSMEADVEKVAKYGYFIKHYAKLDETGQRLYAERYATEERRMVDVVEQLRAEGKAQGIQQGVQQGVELGVLQGKQQLLIRQLETRFGPLDEVTRERLKVASGQELDTWAERVLDAPSLVEVLRVH</sequence>
<keyword evidence="3" id="KW-1185">Reference proteome</keyword>
<dbReference type="PANTHER" id="PTHR35586">
    <property type="entry name" value="SLL1691 PROTEIN"/>
    <property type="match status" value="1"/>
</dbReference>
<proteinExistence type="predicted"/>
<feature type="domain" description="DUF4351" evidence="1">
    <location>
        <begin position="254"/>
        <end position="303"/>
    </location>
</feature>
<organism evidence="2 3">
    <name type="scientific">Lautropia mirabilis ATCC 51599</name>
    <dbReference type="NCBI Taxonomy" id="887898"/>
    <lineage>
        <taxon>Bacteria</taxon>
        <taxon>Pseudomonadati</taxon>
        <taxon>Pseudomonadota</taxon>
        <taxon>Betaproteobacteria</taxon>
        <taxon>Burkholderiales</taxon>
        <taxon>Burkholderiaceae</taxon>
        <taxon>Lautropia</taxon>
    </lineage>
</organism>
<evidence type="ECO:0000313" key="2">
    <source>
        <dbReference type="EMBL" id="EFV94688.1"/>
    </source>
</evidence>
<dbReference type="Pfam" id="PF14261">
    <property type="entry name" value="DUF4351"/>
    <property type="match status" value="1"/>
</dbReference>
<accession>E7RXL4</accession>
<dbReference type="RefSeq" id="WP_005673709.1">
    <property type="nucleotide sequence ID" value="NZ_CP146288.1"/>
</dbReference>
<dbReference type="HOGENOM" id="CLU_080395_0_0_4"/>
<gene>
    <name evidence="2" type="ORF">HMPREF0551_1435</name>
</gene>
<evidence type="ECO:0000313" key="3">
    <source>
        <dbReference type="Proteomes" id="UP000011021"/>
    </source>
</evidence>
<dbReference type="Proteomes" id="UP000011021">
    <property type="component" value="Unassembled WGS sequence"/>
</dbReference>
<evidence type="ECO:0000259" key="1">
    <source>
        <dbReference type="Pfam" id="PF14261"/>
    </source>
</evidence>
<dbReference type="InterPro" id="IPR025587">
    <property type="entry name" value="DUF4351"/>
</dbReference>
<dbReference type="AlphaFoldDB" id="E7RXL4"/>
<name>E7RXL4_9BURK</name>